<organism evidence="2 3">
    <name type="scientific">Halorubellus litoreus</name>
    <dbReference type="NCBI Taxonomy" id="755308"/>
    <lineage>
        <taxon>Archaea</taxon>
        <taxon>Methanobacteriati</taxon>
        <taxon>Methanobacteriota</taxon>
        <taxon>Stenosarchaea group</taxon>
        <taxon>Halobacteria</taxon>
        <taxon>Halobacteriales</taxon>
        <taxon>Halorubellaceae</taxon>
        <taxon>Halorubellus</taxon>
    </lineage>
</organism>
<accession>A0ABD5VJU5</accession>
<comment type="caution">
    <text evidence="2">The sequence shown here is derived from an EMBL/GenBank/DDBJ whole genome shotgun (WGS) entry which is preliminary data.</text>
</comment>
<feature type="transmembrane region" description="Helical" evidence="1">
    <location>
        <begin position="20"/>
        <end position="41"/>
    </location>
</feature>
<name>A0ABD5VJU5_9EURY</name>
<keyword evidence="3" id="KW-1185">Reference proteome</keyword>
<dbReference type="EMBL" id="JBHSXN010000003">
    <property type="protein sequence ID" value="MFC6954342.1"/>
    <property type="molecule type" value="Genomic_DNA"/>
</dbReference>
<evidence type="ECO:0000313" key="2">
    <source>
        <dbReference type="EMBL" id="MFC6954342.1"/>
    </source>
</evidence>
<reference evidence="2 3" key="1">
    <citation type="journal article" date="2019" name="Int. J. Syst. Evol. Microbiol.">
        <title>The Global Catalogue of Microorganisms (GCM) 10K type strain sequencing project: providing services to taxonomists for standard genome sequencing and annotation.</title>
        <authorList>
            <consortium name="The Broad Institute Genomics Platform"/>
            <consortium name="The Broad Institute Genome Sequencing Center for Infectious Disease"/>
            <person name="Wu L."/>
            <person name="Ma J."/>
        </authorList>
    </citation>
    <scope>NUCLEOTIDE SEQUENCE [LARGE SCALE GENOMIC DNA]</scope>
    <source>
        <strain evidence="2 3">GX26</strain>
    </source>
</reference>
<gene>
    <name evidence="2" type="ORF">ACFQGB_15875</name>
</gene>
<protein>
    <submittedName>
        <fullName evidence="2">DUF5305 family protein</fullName>
    </submittedName>
</protein>
<dbReference type="RefSeq" id="WP_336351294.1">
    <property type="nucleotide sequence ID" value="NZ_JAZAQL010000003.1"/>
</dbReference>
<proteinExistence type="predicted"/>
<dbReference type="AlphaFoldDB" id="A0ABD5VJU5"/>
<evidence type="ECO:0000313" key="3">
    <source>
        <dbReference type="Proteomes" id="UP001596395"/>
    </source>
</evidence>
<dbReference type="Pfam" id="PF17231">
    <property type="entry name" value="DUF5305"/>
    <property type="match status" value="1"/>
</dbReference>
<evidence type="ECO:0000256" key="1">
    <source>
        <dbReference type="SAM" id="Phobius"/>
    </source>
</evidence>
<keyword evidence="1" id="KW-0472">Membrane</keyword>
<dbReference type="InterPro" id="IPR035185">
    <property type="entry name" value="DUF5305"/>
</dbReference>
<dbReference type="Proteomes" id="UP001596395">
    <property type="component" value="Unassembled WGS sequence"/>
</dbReference>
<sequence length="382" mass="41599">MMESYSWLRFKHALATNTKAIVVACVVVALFTTTMLTTGFVTEASALSPLADDDEATSFHAASVEQHATVTVRNDTDAYEKGETLRDASLYPRRNASDPTVNATATVDRGSLDALNVTLTYTATRAAGDGSGFYEKDVVVAAVDRPRSSANVTADIPIEDVFEMRDDLEAEFGDGVSVSVSIAATATYSYETPTGRTVTRTIQTGGGIEPVGQLYALPTGSDRATHRTGANPDASGGVSPFVNWLAIIALLSSVVFGVATVVSGRFIDADEVAREIQWQRFRDWVTEVESYTPQGDVNTVEVTNLNDLVNLAIDTNRRVLFHRPVEEYIVVENDVMYKFTPDVGEDAGSTELFGLRKEDLEETEFPNFENFEAAENRERPSD</sequence>
<keyword evidence="1" id="KW-1133">Transmembrane helix</keyword>
<keyword evidence="1" id="KW-0812">Transmembrane</keyword>